<dbReference type="Pfam" id="PF01019">
    <property type="entry name" value="G_glu_transpept"/>
    <property type="match status" value="1"/>
</dbReference>
<proteinExistence type="inferred from homology"/>
<keyword evidence="11" id="KW-0317">Glutathione biosynthesis</keyword>
<evidence type="ECO:0000256" key="3">
    <source>
        <dbReference type="ARBA" id="ARBA00009381"/>
    </source>
</evidence>
<evidence type="ECO:0000313" key="14">
    <source>
        <dbReference type="EMBL" id="BCU80910.1"/>
    </source>
</evidence>
<reference evidence="14" key="1">
    <citation type="journal article" date="2013" name="Int. J. Syst. Evol. Microbiol.">
        <title>Polycladomyces abyssicola gen. nov., sp. nov., a thermophilic filamentous bacterium isolated from hemipelagic sediment.</title>
        <authorList>
            <person name="Tsubouchi T."/>
            <person name="Shimane Y."/>
            <person name="Mori K."/>
            <person name="Usui K."/>
            <person name="Hiraki T."/>
            <person name="Tame A."/>
            <person name="Uematsu K."/>
            <person name="Maruyama T."/>
            <person name="Hatada Y."/>
        </authorList>
    </citation>
    <scope>NUCLEOTIDE SEQUENCE</scope>
    <source>
        <strain evidence="14">JIR-001</strain>
    </source>
</reference>
<dbReference type="InterPro" id="IPR051792">
    <property type="entry name" value="GGT_bact"/>
</dbReference>
<keyword evidence="7 11" id="KW-0012">Acyltransferase</keyword>
<comment type="catalytic activity">
    <reaction evidence="2 11">
        <text>glutathione + H2O = L-cysteinylglycine + L-glutamate</text>
        <dbReference type="Rhea" id="RHEA:28807"/>
        <dbReference type="ChEBI" id="CHEBI:15377"/>
        <dbReference type="ChEBI" id="CHEBI:29985"/>
        <dbReference type="ChEBI" id="CHEBI:57925"/>
        <dbReference type="ChEBI" id="CHEBI:61694"/>
        <dbReference type="EC" id="3.4.19.13"/>
    </reaction>
</comment>
<evidence type="ECO:0000256" key="4">
    <source>
        <dbReference type="ARBA" id="ARBA00022679"/>
    </source>
</evidence>
<dbReference type="GO" id="GO:0103068">
    <property type="term" value="F:leukotriene C4 gamma-glutamyl transferase activity"/>
    <property type="evidence" value="ECO:0007669"/>
    <property type="project" value="UniProtKB-EC"/>
</dbReference>
<feature type="active site" description="Nucleophile" evidence="9">
    <location>
        <position position="363"/>
    </location>
</feature>
<dbReference type="PANTHER" id="PTHR43199">
    <property type="entry name" value="GLUTATHIONE HYDROLASE"/>
    <property type="match status" value="1"/>
</dbReference>
<dbReference type="KEGG" id="pabs:JIR001_06930"/>
<feature type="transmembrane region" description="Helical" evidence="13">
    <location>
        <begin position="6"/>
        <end position="25"/>
    </location>
</feature>
<evidence type="ECO:0000256" key="7">
    <source>
        <dbReference type="ARBA" id="ARBA00023315"/>
    </source>
</evidence>
<dbReference type="EMBL" id="AP024601">
    <property type="protein sequence ID" value="BCU80910.1"/>
    <property type="molecule type" value="Genomic_DNA"/>
</dbReference>
<dbReference type="GO" id="GO:0006750">
    <property type="term" value="P:glutathione biosynthetic process"/>
    <property type="evidence" value="ECO:0007669"/>
    <property type="project" value="UniProtKB-KW"/>
</dbReference>
<dbReference type="GO" id="GO:0036374">
    <property type="term" value="F:glutathione hydrolase activity"/>
    <property type="evidence" value="ECO:0007669"/>
    <property type="project" value="UniProtKB-UniRule"/>
</dbReference>
<dbReference type="Gene3D" id="1.10.246.130">
    <property type="match status" value="1"/>
</dbReference>
<gene>
    <name evidence="14" type="primary">ggt_2</name>
    <name evidence="14" type="ORF">JIR001_06930</name>
</gene>
<dbReference type="PRINTS" id="PR01210">
    <property type="entry name" value="GGTRANSPTASE"/>
</dbReference>
<comment type="subunit">
    <text evidence="11">This enzyme consists of two polypeptide chains, which are synthesized in precursor form from a single polypeptide.</text>
</comment>
<keyword evidence="5 11" id="KW-0378">Hydrolase</keyword>
<keyword evidence="4 11" id="KW-0808">Transferase</keyword>
<evidence type="ECO:0000256" key="2">
    <source>
        <dbReference type="ARBA" id="ARBA00001089"/>
    </source>
</evidence>
<evidence type="ECO:0000256" key="12">
    <source>
        <dbReference type="SAM" id="MobiDB-lite"/>
    </source>
</evidence>
<keyword evidence="13" id="KW-0812">Transmembrane</keyword>
<evidence type="ECO:0000256" key="9">
    <source>
        <dbReference type="PIRSR" id="PIRSR600101-1"/>
    </source>
</evidence>
<keyword evidence="15" id="KW-1185">Reference proteome</keyword>
<dbReference type="AlphaFoldDB" id="A0A8D5ZLS9"/>
<feature type="region of interest" description="Disordered" evidence="12">
    <location>
        <begin position="523"/>
        <end position="542"/>
    </location>
</feature>
<evidence type="ECO:0000256" key="1">
    <source>
        <dbReference type="ARBA" id="ARBA00001049"/>
    </source>
</evidence>
<dbReference type="InterPro" id="IPR043138">
    <property type="entry name" value="GGT_lsub"/>
</dbReference>
<evidence type="ECO:0000256" key="13">
    <source>
        <dbReference type="SAM" id="Phobius"/>
    </source>
</evidence>
<keyword evidence="13" id="KW-1133">Transmembrane helix</keyword>
<dbReference type="UniPathway" id="UPA00204"/>
<sequence length="542" mass="59358">MGNRVWIALLSVIVIIGMLGVYQFGAMQGKKDVLGQEEEGGKKYGVAAAHPLAVDVGMDILEQGGNAVDAAVAVSYALGVVEPFGSGIGGGGTMLIYPAGGKKPVVIDYREMAPSKGYITKNGVGVPGMVKGMELANNKFGSIPMAKLIEPSIQLAEEGFEVTPLLTRRLEAARGRLPVRDLPQFFPDGEPVQPGQLLQQKDLARTLRAIQKKGSDAFYKGEIAQDIVRAVGGIRSLDLKAYKPEEKEPVRGKFAGYEVVSAAPPSGGVMLIQSLQMAEHMHVEQTRELSADFIHLVGEINKRAFQERVEKMGDPRFVHVPVEEMVSEEHTRRMALDIDMDKLSDKYKEAVDSLADREDHDNTTHFVIVDREGNMVSVTNTLSNFFGSGVYVDGFFLNNQLKNFSFRDNSPNRAQPGKRPISYTAPTILAKDGEPIIGIGSAGGRRIPPMLTEVLIRMLKYHEPIQTAINEPRFLVEGNEVFVEKDLPEDVKRELRRRGYTVTVKGNSLFYGGIQGLVIDKENDRIDGGADPRRDGAWKAGP</sequence>
<evidence type="ECO:0000256" key="6">
    <source>
        <dbReference type="ARBA" id="ARBA00023145"/>
    </source>
</evidence>
<name>A0A8D5ZLS9_9BACL</name>
<comment type="similarity">
    <text evidence="3 11">Belongs to the gamma-glutamyltransferase family.</text>
</comment>
<dbReference type="InterPro" id="IPR029055">
    <property type="entry name" value="Ntn_hydrolases_N"/>
</dbReference>
<dbReference type="RefSeq" id="WP_212774214.1">
    <property type="nucleotide sequence ID" value="NZ_AP024601.1"/>
</dbReference>
<accession>A0A8D5ZLS9</accession>
<feature type="binding site" evidence="10">
    <location>
        <position position="110"/>
    </location>
    <ligand>
        <name>L-glutamate</name>
        <dbReference type="ChEBI" id="CHEBI:29985"/>
    </ligand>
</feature>
<keyword evidence="6 11" id="KW-0865">Zymogen</keyword>
<evidence type="ECO:0000256" key="8">
    <source>
        <dbReference type="ARBA" id="ARBA00047417"/>
    </source>
</evidence>
<comment type="pathway">
    <text evidence="11">Sulfur metabolism; glutathione metabolism.</text>
</comment>
<dbReference type="GO" id="GO:0006751">
    <property type="term" value="P:glutathione catabolic process"/>
    <property type="evidence" value="ECO:0007669"/>
    <property type="project" value="UniProtKB-UniRule"/>
</dbReference>
<keyword evidence="13" id="KW-0472">Membrane</keyword>
<comment type="catalytic activity">
    <reaction evidence="8 11">
        <text>an N-terminal (5-L-glutamyl)-[peptide] + an alpha-amino acid = 5-L-glutamyl amino acid + an N-terminal L-alpha-aminoacyl-[peptide]</text>
        <dbReference type="Rhea" id="RHEA:23904"/>
        <dbReference type="Rhea" id="RHEA-COMP:9780"/>
        <dbReference type="Rhea" id="RHEA-COMP:9795"/>
        <dbReference type="ChEBI" id="CHEBI:77644"/>
        <dbReference type="ChEBI" id="CHEBI:78597"/>
        <dbReference type="ChEBI" id="CHEBI:78599"/>
        <dbReference type="ChEBI" id="CHEBI:78608"/>
        <dbReference type="EC" id="2.3.2.2"/>
    </reaction>
</comment>
<evidence type="ECO:0000256" key="11">
    <source>
        <dbReference type="RuleBase" id="RU368036"/>
    </source>
</evidence>
<comment type="PTM">
    <text evidence="11">Cleaved by autocatalysis into a large and a small subunit.</text>
</comment>
<comment type="catalytic activity">
    <reaction evidence="1 11">
        <text>an S-substituted glutathione + H2O = an S-substituted L-cysteinylglycine + L-glutamate</text>
        <dbReference type="Rhea" id="RHEA:59468"/>
        <dbReference type="ChEBI" id="CHEBI:15377"/>
        <dbReference type="ChEBI" id="CHEBI:29985"/>
        <dbReference type="ChEBI" id="CHEBI:90779"/>
        <dbReference type="ChEBI" id="CHEBI:143103"/>
        <dbReference type="EC" id="3.4.19.13"/>
    </reaction>
</comment>
<reference evidence="14" key="2">
    <citation type="journal article" date="2021" name="Microbiol. Resour. Announc.">
        <title>Complete Genome Sequence of Polycladomyces abyssicola JIR-001T, Isolated from Hemipelagic Sediment in Deep Seawater.</title>
        <authorList>
            <person name="Tsubouchi T."/>
            <person name="Kaneko Y."/>
        </authorList>
    </citation>
    <scope>NUCLEOTIDE SEQUENCE</scope>
    <source>
        <strain evidence="14">JIR-001</strain>
    </source>
</reference>
<organism evidence="14 15">
    <name type="scientific">Polycladomyces abyssicola</name>
    <dbReference type="NCBI Taxonomy" id="1125966"/>
    <lineage>
        <taxon>Bacteria</taxon>
        <taxon>Bacillati</taxon>
        <taxon>Bacillota</taxon>
        <taxon>Bacilli</taxon>
        <taxon>Bacillales</taxon>
        <taxon>Thermoactinomycetaceae</taxon>
        <taxon>Polycladomyces</taxon>
    </lineage>
</organism>
<feature type="binding site" evidence="10">
    <location>
        <position position="444"/>
    </location>
    <ligand>
        <name>L-glutamate</name>
        <dbReference type="ChEBI" id="CHEBI:29985"/>
    </ligand>
</feature>
<dbReference type="NCBIfam" id="TIGR00066">
    <property type="entry name" value="g_glut_trans"/>
    <property type="match status" value="1"/>
</dbReference>
<dbReference type="EC" id="3.4.19.13" evidence="11"/>
<dbReference type="SUPFAM" id="SSF56235">
    <property type="entry name" value="N-terminal nucleophile aminohydrolases (Ntn hydrolases)"/>
    <property type="match status" value="1"/>
</dbReference>
<evidence type="ECO:0000256" key="10">
    <source>
        <dbReference type="PIRSR" id="PIRSR600101-2"/>
    </source>
</evidence>
<dbReference type="Gene3D" id="3.60.20.40">
    <property type="match status" value="1"/>
</dbReference>
<dbReference type="InterPro" id="IPR043137">
    <property type="entry name" value="GGT_ssub_C"/>
</dbReference>
<dbReference type="EC" id="2.3.2.2" evidence="11"/>
<protein>
    <recommendedName>
        <fullName evidence="11">Glutathione hydrolase proenzyme</fullName>
        <ecNumber evidence="11">2.3.2.2</ecNumber>
        <ecNumber evidence="11">3.4.19.13</ecNumber>
    </recommendedName>
    <component>
        <recommendedName>
            <fullName evidence="11">Glutathione hydrolase large chain</fullName>
        </recommendedName>
    </component>
    <component>
        <recommendedName>
            <fullName evidence="11">Glutathione hydrolase small chain</fullName>
        </recommendedName>
    </component>
</protein>
<dbReference type="InterPro" id="IPR000101">
    <property type="entry name" value="GGT_peptidase"/>
</dbReference>
<dbReference type="Proteomes" id="UP000677436">
    <property type="component" value="Chromosome"/>
</dbReference>
<evidence type="ECO:0000256" key="5">
    <source>
        <dbReference type="ARBA" id="ARBA00022801"/>
    </source>
</evidence>
<evidence type="ECO:0000313" key="15">
    <source>
        <dbReference type="Proteomes" id="UP000677436"/>
    </source>
</evidence>
<dbReference type="PANTHER" id="PTHR43199:SF1">
    <property type="entry name" value="GLUTATHIONE HYDROLASE PROENZYME"/>
    <property type="match status" value="1"/>
</dbReference>